<comment type="caution">
    <text evidence="1">The sequence shown here is derived from an EMBL/GenBank/DDBJ whole genome shotgun (WGS) entry which is preliminary data.</text>
</comment>
<proteinExistence type="predicted"/>
<reference evidence="1" key="2">
    <citation type="submission" date="2020-11" db="EMBL/GenBank/DDBJ databases">
        <authorList>
            <person name="McCartney M.A."/>
            <person name="Auch B."/>
            <person name="Kono T."/>
            <person name="Mallez S."/>
            <person name="Becker A."/>
            <person name="Gohl D.M."/>
            <person name="Silverstein K.A.T."/>
            <person name="Koren S."/>
            <person name="Bechman K.B."/>
            <person name="Herman A."/>
            <person name="Abrahante J.E."/>
            <person name="Garbe J."/>
        </authorList>
    </citation>
    <scope>NUCLEOTIDE SEQUENCE</scope>
    <source>
        <strain evidence="1">Duluth1</strain>
        <tissue evidence="1">Whole animal</tissue>
    </source>
</reference>
<sequence length="59" mass="7141">MPTAVKAIVNLSHQTRDLNLIEVHNNHLYMKCKYHFRELEDWMRSCSDEEVQPHHPRNQ</sequence>
<evidence type="ECO:0000313" key="2">
    <source>
        <dbReference type="Proteomes" id="UP000828390"/>
    </source>
</evidence>
<organism evidence="1 2">
    <name type="scientific">Dreissena polymorpha</name>
    <name type="common">Zebra mussel</name>
    <name type="synonym">Mytilus polymorpha</name>
    <dbReference type="NCBI Taxonomy" id="45954"/>
    <lineage>
        <taxon>Eukaryota</taxon>
        <taxon>Metazoa</taxon>
        <taxon>Spiralia</taxon>
        <taxon>Lophotrochozoa</taxon>
        <taxon>Mollusca</taxon>
        <taxon>Bivalvia</taxon>
        <taxon>Autobranchia</taxon>
        <taxon>Heteroconchia</taxon>
        <taxon>Euheterodonta</taxon>
        <taxon>Imparidentia</taxon>
        <taxon>Neoheterodontei</taxon>
        <taxon>Myida</taxon>
        <taxon>Dreissenoidea</taxon>
        <taxon>Dreissenidae</taxon>
        <taxon>Dreissena</taxon>
    </lineage>
</organism>
<dbReference type="EMBL" id="JAIWYP010000001">
    <property type="protein sequence ID" value="KAH3894025.1"/>
    <property type="molecule type" value="Genomic_DNA"/>
</dbReference>
<dbReference type="Proteomes" id="UP000828390">
    <property type="component" value="Unassembled WGS sequence"/>
</dbReference>
<reference evidence="1" key="1">
    <citation type="journal article" date="2019" name="bioRxiv">
        <title>The Genome of the Zebra Mussel, Dreissena polymorpha: A Resource for Invasive Species Research.</title>
        <authorList>
            <person name="McCartney M.A."/>
            <person name="Auch B."/>
            <person name="Kono T."/>
            <person name="Mallez S."/>
            <person name="Zhang Y."/>
            <person name="Obille A."/>
            <person name="Becker A."/>
            <person name="Abrahante J.E."/>
            <person name="Garbe J."/>
            <person name="Badalamenti J.P."/>
            <person name="Herman A."/>
            <person name="Mangelson H."/>
            <person name="Liachko I."/>
            <person name="Sullivan S."/>
            <person name="Sone E.D."/>
            <person name="Koren S."/>
            <person name="Silverstein K.A.T."/>
            <person name="Beckman K.B."/>
            <person name="Gohl D.M."/>
        </authorList>
    </citation>
    <scope>NUCLEOTIDE SEQUENCE</scope>
    <source>
        <strain evidence="1">Duluth1</strain>
        <tissue evidence="1">Whole animal</tissue>
    </source>
</reference>
<keyword evidence="2" id="KW-1185">Reference proteome</keyword>
<evidence type="ECO:0000313" key="1">
    <source>
        <dbReference type="EMBL" id="KAH3894025.1"/>
    </source>
</evidence>
<accession>A0A9D4NGP1</accession>
<dbReference type="AlphaFoldDB" id="A0A9D4NGP1"/>
<name>A0A9D4NGP1_DREPO</name>
<protein>
    <submittedName>
        <fullName evidence="1">Uncharacterized protein</fullName>
    </submittedName>
</protein>
<gene>
    <name evidence="1" type="ORF">DPMN_018182</name>
</gene>